<dbReference type="SUPFAM" id="SSF50891">
    <property type="entry name" value="Cyclophilin-like"/>
    <property type="match status" value="1"/>
</dbReference>
<feature type="domain" description="Cyclophilin-like" evidence="1">
    <location>
        <begin position="5"/>
        <end position="102"/>
    </location>
</feature>
<dbReference type="EMBL" id="PPTO01000010">
    <property type="protein sequence ID" value="RDB57966.1"/>
    <property type="molecule type" value="Genomic_DNA"/>
</dbReference>
<dbReference type="InterPro" id="IPR041183">
    <property type="entry name" value="Cyclophilin-like"/>
</dbReference>
<organism evidence="2 3">
    <name type="scientific">Slackia isoflavoniconvertens</name>
    <dbReference type="NCBI Taxonomy" id="572010"/>
    <lineage>
        <taxon>Bacteria</taxon>
        <taxon>Bacillati</taxon>
        <taxon>Actinomycetota</taxon>
        <taxon>Coriobacteriia</taxon>
        <taxon>Eggerthellales</taxon>
        <taxon>Eggerthellaceae</taxon>
        <taxon>Slackia</taxon>
    </lineage>
</organism>
<evidence type="ECO:0000313" key="3">
    <source>
        <dbReference type="Proteomes" id="UP000253975"/>
    </source>
</evidence>
<sequence length="112" mass="11757">MVVKCNGVEVVYALNDNAAAKGLVAQLPLELEVQPFSSNEITVYPPSKLDVSDSQLAGSGGRGVLAHYEPWGDVVFFHDDFEGNSSLFELGVAESGVGGIEGMRGTATLEAL</sequence>
<evidence type="ECO:0000259" key="1">
    <source>
        <dbReference type="Pfam" id="PF18050"/>
    </source>
</evidence>
<evidence type="ECO:0000313" key="2">
    <source>
        <dbReference type="EMBL" id="RDB57966.1"/>
    </source>
</evidence>
<dbReference type="Gene3D" id="2.40.100.20">
    <property type="match status" value="1"/>
</dbReference>
<dbReference type="Pfam" id="PF18050">
    <property type="entry name" value="Cyclophil_like2"/>
    <property type="match status" value="1"/>
</dbReference>
<accession>A0A369LIB4</accession>
<gene>
    <name evidence="2" type="ORF">C1881_06770</name>
</gene>
<name>A0A369LIB4_9ACTN</name>
<proteinExistence type="predicted"/>
<dbReference type="InterPro" id="IPR029000">
    <property type="entry name" value="Cyclophilin-like_dom_sf"/>
</dbReference>
<dbReference type="Proteomes" id="UP000253975">
    <property type="component" value="Unassembled WGS sequence"/>
</dbReference>
<dbReference type="AlphaFoldDB" id="A0A369LIB4"/>
<comment type="caution">
    <text evidence="2">The sequence shown here is derived from an EMBL/GenBank/DDBJ whole genome shotgun (WGS) entry which is preliminary data.</text>
</comment>
<reference evidence="2 3" key="1">
    <citation type="journal article" date="2018" name="Elife">
        <title>Discovery and characterization of a prevalent human gut bacterial enzyme sufficient for the inactivation of a family of plant toxins.</title>
        <authorList>
            <person name="Koppel N."/>
            <person name="Bisanz J.E."/>
            <person name="Pandelia M.E."/>
            <person name="Turnbaugh P.J."/>
            <person name="Balskus E.P."/>
        </authorList>
    </citation>
    <scope>NUCLEOTIDE SEQUENCE [LARGE SCALE GENOMIC DNA]</scope>
    <source>
        <strain evidence="2 3">OB21 GAM31</strain>
    </source>
</reference>
<protein>
    <recommendedName>
        <fullName evidence="1">Cyclophilin-like domain-containing protein</fullName>
    </recommendedName>
</protein>